<dbReference type="AlphaFoldDB" id="A0A6S6S039"/>
<gene>
    <name evidence="2" type="ORF">HELGO_WM10593</name>
</gene>
<accession>A0A6S6S039</accession>
<dbReference type="PANTHER" id="PTHR38109:SF1">
    <property type="entry name" value="PROTEIN YCGL"/>
    <property type="match status" value="1"/>
</dbReference>
<dbReference type="Gene3D" id="3.10.510.20">
    <property type="entry name" value="YcgL domain"/>
    <property type="match status" value="1"/>
</dbReference>
<evidence type="ECO:0000259" key="1">
    <source>
        <dbReference type="PROSITE" id="PS51648"/>
    </source>
</evidence>
<protein>
    <recommendedName>
        <fullName evidence="1">YcgL domain-containing protein</fullName>
    </recommendedName>
</protein>
<dbReference type="PANTHER" id="PTHR38109">
    <property type="entry name" value="PROTEIN YCGL"/>
    <property type="match status" value="1"/>
</dbReference>
<dbReference type="Pfam" id="PF05166">
    <property type="entry name" value="YcgL"/>
    <property type="match status" value="1"/>
</dbReference>
<sequence length="82" mass="9665">MHVYIYRCKHRKETFLYIPEKDNFEEVPDSLLGMLGETAFSFDFDLDDSKKLIRAAAPEVIRNIQENGYFLQLPLVKDEKSH</sequence>
<organism evidence="2">
    <name type="scientific">uncultured Thiotrichaceae bacterium</name>
    <dbReference type="NCBI Taxonomy" id="298394"/>
    <lineage>
        <taxon>Bacteria</taxon>
        <taxon>Pseudomonadati</taxon>
        <taxon>Pseudomonadota</taxon>
        <taxon>Gammaproteobacteria</taxon>
        <taxon>Thiotrichales</taxon>
        <taxon>Thiotrichaceae</taxon>
        <taxon>environmental samples</taxon>
    </lineage>
</organism>
<dbReference type="PROSITE" id="PS51648">
    <property type="entry name" value="YCGL"/>
    <property type="match status" value="1"/>
</dbReference>
<name>A0A6S6S039_9GAMM</name>
<dbReference type="EMBL" id="CACVAY010000009">
    <property type="protein sequence ID" value="CAA6801731.1"/>
    <property type="molecule type" value="Genomic_DNA"/>
</dbReference>
<evidence type="ECO:0000313" key="2">
    <source>
        <dbReference type="EMBL" id="CAA6801731.1"/>
    </source>
</evidence>
<dbReference type="InterPro" id="IPR027354">
    <property type="entry name" value="YcgL_dom"/>
</dbReference>
<proteinExistence type="predicted"/>
<dbReference type="InterPro" id="IPR038068">
    <property type="entry name" value="YcgL-like_sf"/>
</dbReference>
<feature type="domain" description="YcgL" evidence="1">
    <location>
        <begin position="1"/>
        <end position="82"/>
    </location>
</feature>
<dbReference type="SUPFAM" id="SSF160191">
    <property type="entry name" value="YcgL-like"/>
    <property type="match status" value="1"/>
</dbReference>
<reference evidence="2" key="1">
    <citation type="submission" date="2020-01" db="EMBL/GenBank/DDBJ databases">
        <authorList>
            <person name="Meier V. D."/>
            <person name="Meier V D."/>
        </authorList>
    </citation>
    <scope>NUCLEOTIDE SEQUENCE</scope>
    <source>
        <strain evidence="2">HLG_WM_MAG_07</strain>
    </source>
</reference>